<accession>A0A8S5S244</accession>
<organism evidence="1">
    <name type="scientific">Podoviridae sp. ct8Lf7</name>
    <dbReference type="NCBI Taxonomy" id="2827723"/>
    <lineage>
        <taxon>Viruses</taxon>
        <taxon>Duplodnaviria</taxon>
        <taxon>Heunggongvirae</taxon>
        <taxon>Uroviricota</taxon>
        <taxon>Caudoviricetes</taxon>
    </lineage>
</organism>
<protein>
    <submittedName>
        <fullName evidence="1">Apocytochrome F</fullName>
    </submittedName>
</protein>
<proteinExistence type="predicted"/>
<evidence type="ECO:0000313" key="1">
    <source>
        <dbReference type="EMBL" id="DAF44791.1"/>
    </source>
</evidence>
<reference evidence="1" key="1">
    <citation type="journal article" date="2021" name="Proc. Natl. Acad. Sci. U.S.A.">
        <title>A Catalog of Tens of Thousands of Viruses from Human Metagenomes Reveals Hidden Associations with Chronic Diseases.</title>
        <authorList>
            <person name="Tisza M.J."/>
            <person name="Buck C.B."/>
        </authorList>
    </citation>
    <scope>NUCLEOTIDE SEQUENCE</scope>
    <source>
        <strain evidence="1">Ct8Lf7</strain>
    </source>
</reference>
<name>A0A8S5S244_9CAUD</name>
<dbReference type="EMBL" id="BK032511">
    <property type="protein sequence ID" value="DAF44791.1"/>
    <property type="molecule type" value="Genomic_DNA"/>
</dbReference>
<sequence>MCANCHREIHGSIIPCPTELINNEAAAQEAAKRFEENKIL</sequence>